<accession>A0A2D3I6Y8</accession>
<sequence length="62" mass="7056">MYIEMNENSLLDDVFSLMSVLCISFSCRITLSTNSHVRFSFTYSFRSAFSASIVVVEVESIM</sequence>
<name>A0A2D3I6Y8_9VIRU</name>
<evidence type="ECO:0000313" key="1">
    <source>
        <dbReference type="EMBL" id="ATU84155.1"/>
    </source>
</evidence>
<dbReference type="EMBL" id="MF768985">
    <property type="protein sequence ID" value="ATU84155.1"/>
    <property type="molecule type" value="Genomic_DNA"/>
</dbReference>
<protein>
    <submittedName>
        <fullName evidence="1">ORF243</fullName>
    </submittedName>
</protein>
<organism evidence="1">
    <name type="scientific">White spot syndrome virus</name>
    <dbReference type="NCBI Taxonomy" id="342409"/>
    <lineage>
        <taxon>Viruses</taxon>
        <taxon>Viruses incertae sedis</taxon>
        <taxon>Naldaviricetes</taxon>
        <taxon>Nimaviridae</taxon>
        <taxon>Whispovirus</taxon>
    </lineage>
</organism>
<reference evidence="1" key="1">
    <citation type="journal article" date="2018" name="Aquaculture">
        <title>Complete genome sequence of a white spot syndrome virus associated with a disease incursion in Australia.</title>
        <authorList>
            <person name="Oakey J."/>
            <person name="Smith C.S."/>
        </authorList>
    </citation>
    <scope>NUCLEOTIDE SEQUENCE [LARGE SCALE GENOMIC DNA]</scope>
    <source>
        <strain evidence="1">WSSV-AU</strain>
    </source>
</reference>
<proteinExistence type="predicted"/>
<dbReference type="Proteomes" id="UP000267516">
    <property type="component" value="Segment"/>
</dbReference>